<gene>
    <name evidence="1" type="ORF">JAAARDRAFT_42039</name>
</gene>
<sequence length="170" mass="19020">MSFSVPVESESATILNYLLNNTSPEELHERLSKAVKSTMMLPSDLEVLLSSLQTAGIVTSAARAAAHDDTPRHCVRCHTRYIERNNSSTACTIAHVRPVLVKTNKNIDVHHWPCCGGWAHVGMYPSKPHFLGRHTTRGCNVEYNNTNVRTCEERNCGDVREESLLFLCEI</sequence>
<reference evidence="2" key="1">
    <citation type="journal article" date="2014" name="Proc. Natl. Acad. Sci. U.S.A.">
        <title>Extensive sampling of basidiomycete genomes demonstrates inadequacy of the white-rot/brown-rot paradigm for wood decay fungi.</title>
        <authorList>
            <person name="Riley R."/>
            <person name="Salamov A.A."/>
            <person name="Brown D.W."/>
            <person name="Nagy L.G."/>
            <person name="Floudas D."/>
            <person name="Held B.W."/>
            <person name="Levasseur A."/>
            <person name="Lombard V."/>
            <person name="Morin E."/>
            <person name="Otillar R."/>
            <person name="Lindquist E.A."/>
            <person name="Sun H."/>
            <person name="LaButti K.M."/>
            <person name="Schmutz J."/>
            <person name="Jabbour D."/>
            <person name="Luo H."/>
            <person name="Baker S.E."/>
            <person name="Pisabarro A.G."/>
            <person name="Walton J.D."/>
            <person name="Blanchette R.A."/>
            <person name="Henrissat B."/>
            <person name="Martin F."/>
            <person name="Cullen D."/>
            <person name="Hibbett D.S."/>
            <person name="Grigoriev I.V."/>
        </authorList>
    </citation>
    <scope>NUCLEOTIDE SEQUENCE [LARGE SCALE GENOMIC DNA]</scope>
    <source>
        <strain evidence="2">MUCL 33604</strain>
    </source>
</reference>
<dbReference type="Proteomes" id="UP000027265">
    <property type="component" value="Unassembled WGS sequence"/>
</dbReference>
<evidence type="ECO:0000313" key="1">
    <source>
        <dbReference type="EMBL" id="KDQ50404.1"/>
    </source>
</evidence>
<evidence type="ECO:0000313" key="2">
    <source>
        <dbReference type="Proteomes" id="UP000027265"/>
    </source>
</evidence>
<name>A0A067P6K0_9AGAM</name>
<dbReference type="InParanoid" id="A0A067P6K0"/>
<protein>
    <submittedName>
        <fullName evidence="1">Uncharacterized protein</fullName>
    </submittedName>
</protein>
<dbReference type="HOGENOM" id="CLU_111657_0_0_1"/>
<dbReference type="EMBL" id="KL197760">
    <property type="protein sequence ID" value="KDQ50404.1"/>
    <property type="molecule type" value="Genomic_DNA"/>
</dbReference>
<dbReference type="AlphaFoldDB" id="A0A067P6K0"/>
<organism evidence="1 2">
    <name type="scientific">Jaapia argillacea MUCL 33604</name>
    <dbReference type="NCBI Taxonomy" id="933084"/>
    <lineage>
        <taxon>Eukaryota</taxon>
        <taxon>Fungi</taxon>
        <taxon>Dikarya</taxon>
        <taxon>Basidiomycota</taxon>
        <taxon>Agaricomycotina</taxon>
        <taxon>Agaricomycetes</taxon>
        <taxon>Agaricomycetidae</taxon>
        <taxon>Jaapiales</taxon>
        <taxon>Jaapiaceae</taxon>
        <taxon>Jaapia</taxon>
    </lineage>
</organism>
<keyword evidence="2" id="KW-1185">Reference proteome</keyword>
<accession>A0A067P6K0</accession>
<proteinExistence type="predicted"/>
<dbReference type="OrthoDB" id="3245731at2759"/>